<proteinExistence type="inferred from homology"/>
<evidence type="ECO:0000256" key="2">
    <source>
        <dbReference type="ARBA" id="ARBA00002035"/>
    </source>
</evidence>
<organism evidence="14 15">
    <name type="scientific">Drosophila guanche</name>
    <name type="common">Fruit fly</name>
    <dbReference type="NCBI Taxonomy" id="7266"/>
    <lineage>
        <taxon>Eukaryota</taxon>
        <taxon>Metazoa</taxon>
        <taxon>Ecdysozoa</taxon>
        <taxon>Arthropoda</taxon>
        <taxon>Hexapoda</taxon>
        <taxon>Insecta</taxon>
        <taxon>Pterygota</taxon>
        <taxon>Neoptera</taxon>
        <taxon>Endopterygota</taxon>
        <taxon>Diptera</taxon>
        <taxon>Brachycera</taxon>
        <taxon>Muscomorpha</taxon>
        <taxon>Ephydroidea</taxon>
        <taxon>Drosophilidae</taxon>
        <taxon>Drosophila</taxon>
        <taxon>Sophophora</taxon>
    </lineage>
</organism>
<evidence type="ECO:0000256" key="5">
    <source>
        <dbReference type="ARBA" id="ARBA00012269"/>
    </source>
</evidence>
<gene>
    <name evidence="14" type="ORF">DGUA_6G017549</name>
</gene>
<dbReference type="InterPro" id="IPR044862">
    <property type="entry name" value="Pro_4_hyd_alph_FE2OG_OXY"/>
</dbReference>
<keyword evidence="12" id="KW-0325">Glycoprotein</keyword>
<keyword evidence="8" id="KW-0847">Vitamin C</keyword>
<dbReference type="AlphaFoldDB" id="A0A3B0JKE7"/>
<dbReference type="Proteomes" id="UP000268350">
    <property type="component" value="Unassembled WGS sequence"/>
</dbReference>
<dbReference type="GO" id="GO:0005506">
    <property type="term" value="F:iron ion binding"/>
    <property type="evidence" value="ECO:0007669"/>
    <property type="project" value="InterPro"/>
</dbReference>
<dbReference type="Gene3D" id="1.25.40.10">
    <property type="entry name" value="Tetratricopeptide repeat domain"/>
    <property type="match status" value="1"/>
</dbReference>
<evidence type="ECO:0000256" key="8">
    <source>
        <dbReference type="ARBA" id="ARBA00022896"/>
    </source>
</evidence>
<comment type="cofactor">
    <cofactor evidence="1">
        <name>L-ascorbate</name>
        <dbReference type="ChEBI" id="CHEBI:38290"/>
    </cofactor>
</comment>
<sequence length="510" mass="59124">MAKKIWNRKPKMHLQLHERCEANKDYAYSIAQKVALLDLKKYLVEDLSVYARELQQNLYAVEFGVTQIEKIVHQLEEQHKGGEFNAIRHFTLLRHLHSDWPQWLRFMRQTVASAWQIHAQELRPYLPTKDDFDEACKVIYILIDVYGLSVEDFSRGLINGKQYTSKSFDLMDCSSLARHGFEQRYFDLAEAWFEAIRADHDELHRVMGYDWAHVLQLYARNLYNLGKKELALEVLQKASSLGTDNQTILRQLKVMERGEIVPMELVKEGQIFSYAQGCRGLFDPPKGLSCHYDFHTHPLLRLAPLKVEPLHREPYIAMYHDVIYESEIEELKRDAMPELKRSTVHDLSKEEVLDHGRTSMSAFQDYDQSKAVIAVNRRVKYMTGFEVLPFGSSDDLLVLNYVPGAQYLPHRDFFGPTYEHYIERGDRIATALFYLNDVEQGGNTVFPDLGISCTPRKGSAVVFHNMNSTYQGEMRSKHGGCPVLVGSKWAATKWIYGAEQMFQWPCVKPK</sequence>
<dbReference type="OMA" id="MFRWPCV"/>
<keyword evidence="15" id="KW-1185">Reference proteome</keyword>
<evidence type="ECO:0000256" key="9">
    <source>
        <dbReference type="ARBA" id="ARBA00022964"/>
    </source>
</evidence>
<accession>A0A3B0JKE7</accession>
<comment type="subcellular location">
    <subcellularLocation>
        <location evidence="3">Endoplasmic reticulum lumen</location>
    </subcellularLocation>
</comment>
<dbReference type="PROSITE" id="PS51471">
    <property type="entry name" value="FE2OG_OXY"/>
    <property type="match status" value="1"/>
</dbReference>
<dbReference type="InterPro" id="IPR011990">
    <property type="entry name" value="TPR-like_helical_dom_sf"/>
</dbReference>
<dbReference type="EC" id="1.14.11.2" evidence="5"/>
<evidence type="ECO:0000256" key="7">
    <source>
        <dbReference type="ARBA" id="ARBA00022824"/>
    </source>
</evidence>
<evidence type="ECO:0000313" key="15">
    <source>
        <dbReference type="Proteomes" id="UP000268350"/>
    </source>
</evidence>
<comment type="function">
    <text evidence="2">Catalyzes the post-translational formation of 4-hydroxyproline in -Xaa-Pro-Gly- sequences in collagens and other proteins.</text>
</comment>
<evidence type="ECO:0000256" key="4">
    <source>
        <dbReference type="ARBA" id="ARBA00006511"/>
    </source>
</evidence>
<dbReference type="InterPro" id="IPR013547">
    <property type="entry name" value="P4H_N"/>
</dbReference>
<dbReference type="Gene3D" id="2.60.120.620">
    <property type="entry name" value="q2cbj1_9rhob like domain"/>
    <property type="match status" value="1"/>
</dbReference>
<evidence type="ECO:0000313" key="14">
    <source>
        <dbReference type="EMBL" id="SPP82807.1"/>
    </source>
</evidence>
<evidence type="ECO:0000256" key="6">
    <source>
        <dbReference type="ARBA" id="ARBA00022723"/>
    </source>
</evidence>
<evidence type="ECO:0000256" key="12">
    <source>
        <dbReference type="ARBA" id="ARBA00023180"/>
    </source>
</evidence>
<dbReference type="GO" id="GO:0004656">
    <property type="term" value="F:procollagen-proline 4-dioxygenase activity"/>
    <property type="evidence" value="ECO:0007669"/>
    <property type="project" value="UniProtKB-EC"/>
</dbReference>
<dbReference type="PANTHER" id="PTHR10869:SF244">
    <property type="entry name" value="PROLYL 4-HYDROXYLASE SUBUNIT ALPHA-2"/>
    <property type="match status" value="1"/>
</dbReference>
<keyword evidence="11" id="KW-0408">Iron</keyword>
<evidence type="ECO:0000256" key="10">
    <source>
        <dbReference type="ARBA" id="ARBA00023002"/>
    </source>
</evidence>
<name>A0A3B0JKE7_DROGU</name>
<dbReference type="EMBL" id="OUUW01000007">
    <property type="protein sequence ID" value="SPP82807.1"/>
    <property type="molecule type" value="Genomic_DNA"/>
</dbReference>
<protein>
    <recommendedName>
        <fullName evidence="5">procollagen-proline 4-dioxygenase</fullName>
        <ecNumber evidence="5">1.14.11.2</ecNumber>
    </recommendedName>
</protein>
<keyword evidence="6" id="KW-0479">Metal-binding</keyword>
<dbReference type="InterPro" id="IPR005123">
    <property type="entry name" value="Oxoglu/Fe-dep_dioxygenase_dom"/>
</dbReference>
<dbReference type="OrthoDB" id="420380at2759"/>
<reference evidence="15" key="1">
    <citation type="submission" date="2018-01" db="EMBL/GenBank/DDBJ databases">
        <authorList>
            <person name="Alioto T."/>
            <person name="Alioto T."/>
        </authorList>
    </citation>
    <scope>NUCLEOTIDE SEQUENCE [LARGE SCALE GENOMIC DNA]</scope>
</reference>
<dbReference type="Pfam" id="PF13640">
    <property type="entry name" value="2OG-FeII_Oxy_3"/>
    <property type="match status" value="1"/>
</dbReference>
<evidence type="ECO:0000259" key="13">
    <source>
        <dbReference type="PROSITE" id="PS51471"/>
    </source>
</evidence>
<feature type="domain" description="Fe2OG dioxygenase" evidence="13">
    <location>
        <begin position="392"/>
        <end position="497"/>
    </location>
</feature>
<keyword evidence="9" id="KW-0223">Dioxygenase</keyword>
<evidence type="ECO:0000256" key="11">
    <source>
        <dbReference type="ARBA" id="ARBA00023004"/>
    </source>
</evidence>
<evidence type="ECO:0000256" key="3">
    <source>
        <dbReference type="ARBA" id="ARBA00004319"/>
    </source>
</evidence>
<comment type="similarity">
    <text evidence="4">Belongs to the P4HA family.</text>
</comment>
<dbReference type="GO" id="GO:0005788">
    <property type="term" value="C:endoplasmic reticulum lumen"/>
    <property type="evidence" value="ECO:0007669"/>
    <property type="project" value="UniProtKB-SubCell"/>
</dbReference>
<dbReference type="InterPro" id="IPR006620">
    <property type="entry name" value="Pro_4_hyd_alph"/>
</dbReference>
<keyword evidence="7" id="KW-0256">Endoplasmic reticulum</keyword>
<dbReference type="Pfam" id="PF08336">
    <property type="entry name" value="P4Ha_N"/>
    <property type="match status" value="1"/>
</dbReference>
<keyword evidence="10" id="KW-0560">Oxidoreductase</keyword>
<dbReference type="Gene3D" id="6.10.140.1460">
    <property type="match status" value="1"/>
</dbReference>
<dbReference type="PANTHER" id="PTHR10869">
    <property type="entry name" value="PROLYL 4-HYDROXYLASE ALPHA SUBUNIT"/>
    <property type="match status" value="1"/>
</dbReference>
<evidence type="ECO:0000256" key="1">
    <source>
        <dbReference type="ARBA" id="ARBA00001961"/>
    </source>
</evidence>
<dbReference type="GO" id="GO:0031418">
    <property type="term" value="F:L-ascorbic acid binding"/>
    <property type="evidence" value="ECO:0007669"/>
    <property type="project" value="UniProtKB-KW"/>
</dbReference>
<dbReference type="InterPro" id="IPR045054">
    <property type="entry name" value="P4HA-like"/>
</dbReference>
<dbReference type="SMART" id="SM00702">
    <property type="entry name" value="P4Hc"/>
    <property type="match status" value="1"/>
</dbReference>